<dbReference type="SUPFAM" id="SSF53756">
    <property type="entry name" value="UDP-Glycosyltransferase/glycogen phosphorylase"/>
    <property type="match status" value="1"/>
</dbReference>
<dbReference type="EMBL" id="JYIZ01000043">
    <property type="protein sequence ID" value="KJL41732.1"/>
    <property type="molecule type" value="Genomic_DNA"/>
</dbReference>
<dbReference type="PATRIC" id="fig|92835.4.peg.1335"/>
<sequence>MPGAPVTTDSPAAPRAGARTRVLLITGDLIGVRMAGPAIRVWNFADQLADTCNVRIVSWAKIERTSDRFGLHFVHETDDAAMQVHERWADVIVVQGIALRIFPCVAATDRIVVADLYDPFHLEQLEQNKHMPPVEWEEEVSKAVSLLNEQLERADTMICASERQQTLWLGALSALGRVNPLTYTADPTFDAFVRVVPFGLPEDEPVQTRHALKGTVPGIGADDKVLIWGGGIYEWFDPVTLVEAMALVVDDHPDVKLFFMSARHFNPDVPEMKVLGDTIAAADAHGLTDRNVFFNDTWVDYEDRVNFLLDSDIGVSTHPIHLETRFSFRTRILDYLWARLPIITTDGDSFADLVRANRLGAVVPAGDAQALADAIVSVLYDPEVIAAAATGLDRVRTEFTWERAVAPLREFCEDPKAAPDRAAGRRAAGSASERFARILAMPKGRRRDAALFVYYLRTGGISRVTDRLGHRRRRQRRP</sequence>
<accession>A0A0M2HC04</accession>
<dbReference type="Pfam" id="PF13692">
    <property type="entry name" value="Glyco_trans_1_4"/>
    <property type="match status" value="1"/>
</dbReference>
<dbReference type="PANTHER" id="PTHR12526">
    <property type="entry name" value="GLYCOSYLTRANSFERASE"/>
    <property type="match status" value="1"/>
</dbReference>
<dbReference type="GO" id="GO:0016757">
    <property type="term" value="F:glycosyltransferase activity"/>
    <property type="evidence" value="ECO:0007669"/>
    <property type="project" value="TreeGrafter"/>
</dbReference>
<proteinExistence type="predicted"/>
<dbReference type="AlphaFoldDB" id="A0A0M2HC04"/>
<dbReference type="Proteomes" id="UP000033956">
    <property type="component" value="Unassembled WGS sequence"/>
</dbReference>
<dbReference type="PANTHER" id="PTHR12526:SF635">
    <property type="entry name" value="GLYCOSYL TRANSFERASE GROUP 1"/>
    <property type="match status" value="1"/>
</dbReference>
<comment type="caution">
    <text evidence="1">The sequence shown here is derived from an EMBL/GenBank/DDBJ whole genome shotgun (WGS) entry which is preliminary data.</text>
</comment>
<dbReference type="CDD" id="cd03801">
    <property type="entry name" value="GT4_PimA-like"/>
    <property type="match status" value="1"/>
</dbReference>
<protein>
    <recommendedName>
        <fullName evidence="3">Glycosyl transferases group 1</fullName>
    </recommendedName>
</protein>
<name>A0A0M2HC04_9MICO</name>
<organism evidence="1 2">
    <name type="scientific">Microbacterium terrae</name>
    <dbReference type="NCBI Taxonomy" id="69369"/>
    <lineage>
        <taxon>Bacteria</taxon>
        <taxon>Bacillati</taxon>
        <taxon>Actinomycetota</taxon>
        <taxon>Actinomycetes</taxon>
        <taxon>Micrococcales</taxon>
        <taxon>Microbacteriaceae</taxon>
        <taxon>Microbacterium</taxon>
    </lineage>
</organism>
<evidence type="ECO:0008006" key="3">
    <source>
        <dbReference type="Google" id="ProtNLM"/>
    </source>
</evidence>
<evidence type="ECO:0000313" key="1">
    <source>
        <dbReference type="EMBL" id="KJL41732.1"/>
    </source>
</evidence>
<keyword evidence="2" id="KW-1185">Reference proteome</keyword>
<dbReference type="STRING" id="92835.RS81_01317"/>
<gene>
    <name evidence="1" type="ORF">RS81_01317</name>
</gene>
<dbReference type="Gene3D" id="3.40.50.2000">
    <property type="entry name" value="Glycogen Phosphorylase B"/>
    <property type="match status" value="1"/>
</dbReference>
<reference evidence="1 2" key="1">
    <citation type="submission" date="2015-02" db="EMBL/GenBank/DDBJ databases">
        <title>Draft genome sequences of ten Microbacterium spp. with emphasis on heavy metal contaminated environments.</title>
        <authorList>
            <person name="Corretto E."/>
        </authorList>
    </citation>
    <scope>NUCLEOTIDE SEQUENCE [LARGE SCALE GENOMIC DNA]</scope>
    <source>
        <strain evidence="1 2">DSM 12510</strain>
    </source>
</reference>
<evidence type="ECO:0000313" key="2">
    <source>
        <dbReference type="Proteomes" id="UP000033956"/>
    </source>
</evidence>